<keyword evidence="3 6" id="KW-0479">Metal-binding</keyword>
<dbReference type="InterPro" id="IPR024935">
    <property type="entry name" value="Rubredoxin_dom"/>
</dbReference>
<evidence type="ECO:0000256" key="5">
    <source>
        <dbReference type="ARBA" id="ARBA00023004"/>
    </source>
</evidence>
<dbReference type="PANTHER" id="PTHR47627:SF1">
    <property type="entry name" value="RUBREDOXIN-1-RELATED"/>
    <property type="match status" value="1"/>
</dbReference>
<feature type="domain" description="Rubredoxin-like" evidence="7">
    <location>
        <begin position="27"/>
        <end position="78"/>
    </location>
</feature>
<evidence type="ECO:0000313" key="9">
    <source>
        <dbReference type="Proteomes" id="UP001235760"/>
    </source>
</evidence>
<dbReference type="SUPFAM" id="SSF57802">
    <property type="entry name" value="Rubredoxin-like"/>
    <property type="match status" value="1"/>
</dbReference>
<reference evidence="8 9" key="1">
    <citation type="submission" date="2023-08" db="EMBL/GenBank/DDBJ databases">
        <authorList>
            <person name="Roldan D.M."/>
            <person name="Menes R.J."/>
        </authorList>
    </citation>
    <scope>NUCLEOTIDE SEQUENCE [LARGE SCALE GENOMIC DNA]</scope>
    <source>
        <strain evidence="8 9">CCM 2812</strain>
    </source>
</reference>
<dbReference type="CDD" id="cd00730">
    <property type="entry name" value="rubredoxin"/>
    <property type="match status" value="1"/>
</dbReference>
<keyword evidence="2" id="KW-0813">Transport</keyword>
<organism evidence="8 9">
    <name type="scientific">Leptothrix discophora</name>
    <dbReference type="NCBI Taxonomy" id="89"/>
    <lineage>
        <taxon>Bacteria</taxon>
        <taxon>Pseudomonadati</taxon>
        <taxon>Pseudomonadota</taxon>
        <taxon>Betaproteobacteria</taxon>
        <taxon>Burkholderiales</taxon>
        <taxon>Sphaerotilaceae</taxon>
        <taxon>Leptothrix</taxon>
    </lineage>
</organism>
<dbReference type="PROSITE" id="PS00202">
    <property type="entry name" value="RUBREDOXIN"/>
    <property type="match status" value="1"/>
</dbReference>
<evidence type="ECO:0000256" key="3">
    <source>
        <dbReference type="ARBA" id="ARBA00022723"/>
    </source>
</evidence>
<comment type="caution">
    <text evidence="8">The sequence shown here is derived from an EMBL/GenBank/DDBJ whole genome shotgun (WGS) entry which is preliminary data.</text>
</comment>
<dbReference type="PRINTS" id="PR00163">
    <property type="entry name" value="RUBREDOXIN"/>
</dbReference>
<evidence type="ECO:0000256" key="4">
    <source>
        <dbReference type="ARBA" id="ARBA00022982"/>
    </source>
</evidence>
<keyword evidence="5 6" id="KW-0408">Iron</keyword>
<dbReference type="Proteomes" id="UP001235760">
    <property type="component" value="Unassembled WGS sequence"/>
</dbReference>
<evidence type="ECO:0000259" key="7">
    <source>
        <dbReference type="PROSITE" id="PS50903"/>
    </source>
</evidence>
<dbReference type="InterPro" id="IPR050526">
    <property type="entry name" value="Rubredoxin_ET"/>
</dbReference>
<dbReference type="PROSITE" id="PS50903">
    <property type="entry name" value="RUBREDOXIN_LIKE"/>
    <property type="match status" value="1"/>
</dbReference>
<dbReference type="InterPro" id="IPR018527">
    <property type="entry name" value="Rubredoxin_Fe_BS"/>
</dbReference>
<proteinExistence type="inferred from homology"/>
<dbReference type="PANTHER" id="PTHR47627">
    <property type="entry name" value="RUBREDOXIN"/>
    <property type="match status" value="1"/>
</dbReference>
<keyword evidence="4 6" id="KW-0249">Electron transport</keyword>
<protein>
    <recommendedName>
        <fullName evidence="6">Rubredoxin</fullName>
    </recommendedName>
</protein>
<evidence type="ECO:0000313" key="8">
    <source>
        <dbReference type="EMBL" id="MDP4300285.1"/>
    </source>
</evidence>
<sequence>MAASQAAADAARFEGSYLGDAARLPAEARLECKICWWVYDPALGDAVWQVAPGTAFAALPSHWRCPTCDGAADQFMVLT</sequence>
<keyword evidence="9" id="KW-1185">Reference proteome</keyword>
<dbReference type="Gene3D" id="2.20.28.10">
    <property type="match status" value="1"/>
</dbReference>
<evidence type="ECO:0000256" key="2">
    <source>
        <dbReference type="ARBA" id="ARBA00022448"/>
    </source>
</evidence>
<gene>
    <name evidence="8" type="ORF">Q8X39_06520</name>
</gene>
<accession>A0ABT9G1I8</accession>
<dbReference type="RefSeq" id="WP_305748847.1">
    <property type="nucleotide sequence ID" value="NZ_JAUZEE010000003.1"/>
</dbReference>
<dbReference type="EMBL" id="JAUZEE010000003">
    <property type="protein sequence ID" value="MDP4300285.1"/>
    <property type="molecule type" value="Genomic_DNA"/>
</dbReference>
<evidence type="ECO:0000256" key="6">
    <source>
        <dbReference type="RuleBase" id="RU003820"/>
    </source>
</evidence>
<comment type="cofactor">
    <cofactor evidence="1 6">
        <name>Fe(3+)</name>
        <dbReference type="ChEBI" id="CHEBI:29034"/>
    </cofactor>
</comment>
<evidence type="ECO:0000256" key="1">
    <source>
        <dbReference type="ARBA" id="ARBA00001965"/>
    </source>
</evidence>
<dbReference type="InterPro" id="IPR024934">
    <property type="entry name" value="Rubredoxin-like_dom"/>
</dbReference>
<name>A0ABT9G1I8_LEPDI</name>
<dbReference type="Pfam" id="PF00301">
    <property type="entry name" value="Rubredoxin"/>
    <property type="match status" value="1"/>
</dbReference>
<comment type="similarity">
    <text evidence="6">Belongs to the rubredoxin family.</text>
</comment>